<keyword evidence="2" id="KW-0472">Membrane</keyword>
<protein>
    <recommendedName>
        <fullName evidence="3">SAM domain-containing protein</fullName>
    </recommendedName>
</protein>
<feature type="compositionally biased region" description="Low complexity" evidence="1">
    <location>
        <begin position="502"/>
        <end position="551"/>
    </location>
</feature>
<accession>A0A507EU58</accession>
<proteinExistence type="predicted"/>
<feature type="region of interest" description="Disordered" evidence="1">
    <location>
        <begin position="502"/>
        <end position="567"/>
    </location>
</feature>
<dbReference type="OrthoDB" id="2141146at2759"/>
<feature type="domain" description="SAM" evidence="3">
    <location>
        <begin position="820"/>
        <end position="886"/>
    </location>
</feature>
<feature type="compositionally biased region" description="Polar residues" evidence="1">
    <location>
        <begin position="552"/>
        <end position="566"/>
    </location>
</feature>
<dbReference type="Proteomes" id="UP000320333">
    <property type="component" value="Unassembled WGS sequence"/>
</dbReference>
<sequence length="895" mass="95964">MSKCSSEDAAYTAAASASTAPDQCDQTVMNALHADFSCSRSAFKSTNTNYDSPNTMLRFCKNSRSILLHDPGTATCVDQQAAYAAAYAQYSANDGCDQRVMQALYDYYRCNIYEFVSLSSNYDGANSMLRYCRSIGITVVDPASGGASPTSAPDPPIVSTPPDTQVPPVSVPVVSVPVDPANSQAVPATVPTSQSGVASNGSPNNPAPVTSIPGGGGAGVVVVGNPANATNKSTSSIPTASNTANTGSTSDTGGTPMSLILGASLGGIAVLAVMIAVGVILFRRSAKLRESRINTAPWIEMDRQDFSNVPSEQGSRTVEPPRYSMLQNAPRRPASTIRLLDDPKLHRPNLLDTAYAGNASRTQHQQQRQHQHQQREKTDSWRISPTEAWTVDQVAAWAAFELPDVGQEFLDKIRVHRIDGRVLLELTREQIRDEFGLSDAYIYSMAPQSCSQYVLNAMNDFYNTCRTDTMYPFKSLSTYYTTPKGMVADCYIWNGISLTLPSPSPSPVKSTSSRSASSTAPTVETSPTLETSSSAEPPSTGPSPTGIPNSTQSVAQISSPTSTSSEIGRIVMTRTSTAAAISPSAGSVVADTKSATPASVGVIVGFLMGALVVGLGIFWYVFRKRRKEQPRIWENAFFNGGGHATQGQDDDNDALIPLYASPTPAPGTSPFVGANAEIARVSTKSSFSERELGPVPRRGDTVLERPVHTPETATLRTATTRTLMSNESVYDDQTIDELSILPAPIPPVYMMHDTSHIIDAYSEPEEIQILSKEKEAKALTAPQRNPFDDILSPTATVVSPATAAAKGSRRGMSGISPFDWDVEQVALWALTVDSFGPRVSLSLRSHGVTGEMLFKLTNEQMREDLGLYRLNDRMSFSAAIERLRPTLAAPPSYQP</sequence>
<name>A0A507EU58_9FUNG</name>
<evidence type="ECO:0000256" key="2">
    <source>
        <dbReference type="SAM" id="Phobius"/>
    </source>
</evidence>
<feature type="transmembrane region" description="Helical" evidence="2">
    <location>
        <begin position="259"/>
        <end position="282"/>
    </location>
</feature>
<feature type="transmembrane region" description="Helical" evidence="2">
    <location>
        <begin position="600"/>
        <end position="622"/>
    </location>
</feature>
<feature type="region of interest" description="Disordered" evidence="1">
    <location>
        <begin position="231"/>
        <end position="253"/>
    </location>
</feature>
<keyword evidence="2" id="KW-0812">Transmembrane</keyword>
<dbReference type="AlphaFoldDB" id="A0A507EU58"/>
<keyword evidence="2" id="KW-1133">Transmembrane helix</keyword>
<evidence type="ECO:0000256" key="1">
    <source>
        <dbReference type="SAM" id="MobiDB-lite"/>
    </source>
</evidence>
<feature type="compositionally biased region" description="Low complexity" evidence="1">
    <location>
        <begin position="239"/>
        <end position="253"/>
    </location>
</feature>
<dbReference type="SUPFAM" id="SSF47769">
    <property type="entry name" value="SAM/Pointed domain"/>
    <property type="match status" value="2"/>
</dbReference>
<organism evidence="4 5">
    <name type="scientific">Chytriomyces confervae</name>
    <dbReference type="NCBI Taxonomy" id="246404"/>
    <lineage>
        <taxon>Eukaryota</taxon>
        <taxon>Fungi</taxon>
        <taxon>Fungi incertae sedis</taxon>
        <taxon>Chytridiomycota</taxon>
        <taxon>Chytridiomycota incertae sedis</taxon>
        <taxon>Chytridiomycetes</taxon>
        <taxon>Chytridiales</taxon>
        <taxon>Chytriomycetaceae</taxon>
        <taxon>Chytriomyces</taxon>
    </lineage>
</organism>
<feature type="region of interest" description="Disordered" evidence="1">
    <location>
        <begin position="304"/>
        <end position="340"/>
    </location>
</feature>
<evidence type="ECO:0000313" key="4">
    <source>
        <dbReference type="EMBL" id="TPX66897.1"/>
    </source>
</evidence>
<dbReference type="PROSITE" id="PS50105">
    <property type="entry name" value="SAM_DOMAIN"/>
    <property type="match status" value="1"/>
</dbReference>
<evidence type="ECO:0000259" key="3">
    <source>
        <dbReference type="PROSITE" id="PS50105"/>
    </source>
</evidence>
<feature type="region of interest" description="Disordered" evidence="1">
    <location>
        <begin position="143"/>
        <end position="165"/>
    </location>
</feature>
<comment type="caution">
    <text evidence="4">The sequence shown here is derived from an EMBL/GenBank/DDBJ whole genome shotgun (WGS) entry which is preliminary data.</text>
</comment>
<feature type="region of interest" description="Disordered" evidence="1">
    <location>
        <begin position="184"/>
        <end position="213"/>
    </location>
</feature>
<dbReference type="CDD" id="cd12087">
    <property type="entry name" value="TM_EGFR-like"/>
    <property type="match status" value="1"/>
</dbReference>
<feature type="region of interest" description="Disordered" evidence="1">
    <location>
        <begin position="359"/>
        <end position="381"/>
    </location>
</feature>
<dbReference type="EMBL" id="QEAP01000422">
    <property type="protein sequence ID" value="TPX66897.1"/>
    <property type="molecule type" value="Genomic_DNA"/>
</dbReference>
<dbReference type="InterPro" id="IPR013761">
    <property type="entry name" value="SAM/pointed_sf"/>
</dbReference>
<keyword evidence="5" id="KW-1185">Reference proteome</keyword>
<feature type="compositionally biased region" description="Polar residues" evidence="1">
    <location>
        <begin position="306"/>
        <end position="316"/>
    </location>
</feature>
<reference evidence="4 5" key="1">
    <citation type="journal article" date="2019" name="Sci. Rep.">
        <title>Comparative genomics of chytrid fungi reveal insights into the obligate biotrophic and pathogenic lifestyle of Synchytrium endobioticum.</title>
        <authorList>
            <person name="van de Vossenberg B.T.L.H."/>
            <person name="Warris S."/>
            <person name="Nguyen H.D.T."/>
            <person name="van Gent-Pelzer M.P.E."/>
            <person name="Joly D.L."/>
            <person name="van de Geest H.C."/>
            <person name="Bonants P.J.M."/>
            <person name="Smith D.S."/>
            <person name="Levesque C.A."/>
            <person name="van der Lee T.A.J."/>
        </authorList>
    </citation>
    <scope>NUCLEOTIDE SEQUENCE [LARGE SCALE GENOMIC DNA]</scope>
    <source>
        <strain evidence="4 5">CBS 675.73</strain>
    </source>
</reference>
<dbReference type="Gene3D" id="1.10.150.50">
    <property type="entry name" value="Transcription Factor, Ets-1"/>
    <property type="match status" value="2"/>
</dbReference>
<dbReference type="InterPro" id="IPR001660">
    <property type="entry name" value="SAM"/>
</dbReference>
<gene>
    <name evidence="4" type="ORF">CcCBS67573_g07685</name>
</gene>
<feature type="compositionally biased region" description="Polar residues" evidence="1">
    <location>
        <begin position="184"/>
        <end position="208"/>
    </location>
</feature>
<evidence type="ECO:0000313" key="5">
    <source>
        <dbReference type="Proteomes" id="UP000320333"/>
    </source>
</evidence>